<accession>A0A0S2K9W9</accession>
<sequence length="154" mass="17690">MITLRPIGYVYGGRKDLQDDNWANVSSRIEMCDDFAAEALDGIEEFSHIEVIFHFNKVTEEEIERGARHPRGNSSWPRVGIFSQRGKNRPNRLGLSIAKLVSRNGKNITVLGLDAIVGTPVLDIKPVMAEFLPREKIHQPLWSQELMRYYWHSE</sequence>
<evidence type="ECO:0000313" key="5">
    <source>
        <dbReference type="Proteomes" id="UP000065641"/>
    </source>
</evidence>
<dbReference type="STRING" id="1249552.PS2015_184"/>
<dbReference type="PATRIC" id="fig|1249552.3.peg.189"/>
<proteinExistence type="inferred from homology"/>
<dbReference type="PANTHER" id="PTHR12818:SF0">
    <property type="entry name" value="TRNA (ADENINE(37)-N6)-METHYLTRANSFERASE"/>
    <property type="match status" value="1"/>
</dbReference>
<dbReference type="Gene3D" id="2.40.30.70">
    <property type="entry name" value="YaeB-like"/>
    <property type="match status" value="1"/>
</dbReference>
<dbReference type="CDD" id="cd09281">
    <property type="entry name" value="UPF0066"/>
    <property type="match status" value="1"/>
</dbReference>
<dbReference type="KEGG" id="pspi:PS2015_184"/>
<gene>
    <name evidence="4" type="ORF">PS2015_184</name>
</gene>
<dbReference type="InterPro" id="IPR036413">
    <property type="entry name" value="YaeB-like_sf"/>
</dbReference>
<keyword evidence="1" id="KW-0949">S-adenosyl-L-methionine</keyword>
<dbReference type="InterPro" id="IPR023370">
    <property type="entry name" value="TrmO-like_N"/>
</dbReference>
<dbReference type="OrthoDB" id="9804309at2"/>
<dbReference type="AlphaFoldDB" id="A0A0S2K9W9"/>
<dbReference type="PANTHER" id="PTHR12818">
    <property type="entry name" value="TRNA (ADENINE(37)-N6)-METHYLTRANSFERASE"/>
    <property type="match status" value="1"/>
</dbReference>
<dbReference type="EMBL" id="CP013189">
    <property type="protein sequence ID" value="ALO44878.1"/>
    <property type="molecule type" value="Genomic_DNA"/>
</dbReference>
<comment type="similarity">
    <text evidence="2">Belongs to the tRNA methyltransferase O family.</text>
</comment>
<dbReference type="Proteomes" id="UP000065641">
    <property type="component" value="Chromosome"/>
</dbReference>
<dbReference type="InterPro" id="IPR040372">
    <property type="entry name" value="YaeB-like"/>
</dbReference>
<feature type="domain" description="TsaA-like" evidence="3">
    <location>
        <begin position="4"/>
        <end position="136"/>
    </location>
</feature>
<protein>
    <submittedName>
        <fullName evidence="4">Transcriptional regulator</fullName>
    </submittedName>
</protein>
<evidence type="ECO:0000313" key="4">
    <source>
        <dbReference type="EMBL" id="ALO44878.1"/>
    </source>
</evidence>
<evidence type="ECO:0000256" key="2">
    <source>
        <dbReference type="ARBA" id="ARBA00033753"/>
    </source>
</evidence>
<dbReference type="PROSITE" id="PS51668">
    <property type="entry name" value="TSAA_2"/>
    <property type="match status" value="1"/>
</dbReference>
<organism evidence="4 5">
    <name type="scientific">Pseudohongiella spirulinae</name>
    <dbReference type="NCBI Taxonomy" id="1249552"/>
    <lineage>
        <taxon>Bacteria</taxon>
        <taxon>Pseudomonadati</taxon>
        <taxon>Pseudomonadota</taxon>
        <taxon>Gammaproteobacteria</taxon>
        <taxon>Pseudomonadales</taxon>
        <taxon>Pseudohongiellaceae</taxon>
        <taxon>Pseudohongiella</taxon>
    </lineage>
</organism>
<keyword evidence="5" id="KW-1185">Reference proteome</keyword>
<dbReference type="RefSeq" id="WP_058020399.1">
    <property type="nucleotide sequence ID" value="NZ_CP013189.1"/>
</dbReference>
<dbReference type="SUPFAM" id="SSF118196">
    <property type="entry name" value="YaeB-like"/>
    <property type="match status" value="1"/>
</dbReference>
<evidence type="ECO:0000256" key="1">
    <source>
        <dbReference type="ARBA" id="ARBA00022691"/>
    </source>
</evidence>
<dbReference type="InterPro" id="IPR036414">
    <property type="entry name" value="YaeB_N_sf"/>
</dbReference>
<reference evidence="4 5" key="1">
    <citation type="submission" date="2015-11" db="EMBL/GenBank/DDBJ databases">
        <authorList>
            <person name="Zhang Y."/>
            <person name="Guo Z."/>
        </authorList>
    </citation>
    <scope>NUCLEOTIDE SEQUENCE [LARGE SCALE GENOMIC DNA]</scope>
    <source>
        <strain evidence="4 5">KCTC 32221</strain>
    </source>
</reference>
<dbReference type="Pfam" id="PF01980">
    <property type="entry name" value="TrmO_N"/>
    <property type="match status" value="1"/>
</dbReference>
<evidence type="ECO:0000259" key="3">
    <source>
        <dbReference type="PROSITE" id="PS51668"/>
    </source>
</evidence>
<name>A0A0S2K9W9_9GAMM</name>